<accession>A0AC60QHY1</accession>
<evidence type="ECO:0000313" key="2">
    <source>
        <dbReference type="Proteomes" id="UP000805193"/>
    </source>
</evidence>
<feature type="non-terminal residue" evidence="1">
    <location>
        <position position="1"/>
    </location>
</feature>
<organism evidence="1 2">
    <name type="scientific">Ixodes persulcatus</name>
    <name type="common">Taiga tick</name>
    <dbReference type="NCBI Taxonomy" id="34615"/>
    <lineage>
        <taxon>Eukaryota</taxon>
        <taxon>Metazoa</taxon>
        <taxon>Ecdysozoa</taxon>
        <taxon>Arthropoda</taxon>
        <taxon>Chelicerata</taxon>
        <taxon>Arachnida</taxon>
        <taxon>Acari</taxon>
        <taxon>Parasitiformes</taxon>
        <taxon>Ixodida</taxon>
        <taxon>Ixodoidea</taxon>
        <taxon>Ixodidae</taxon>
        <taxon>Ixodinae</taxon>
        <taxon>Ixodes</taxon>
    </lineage>
</organism>
<proteinExistence type="predicted"/>
<keyword evidence="2" id="KW-1185">Reference proteome</keyword>
<sequence>EALTPAGIAWEWASLVPLLAITAVIFWYIYQSQDNSKLPPGPKGVPLLGYIPFLGRNHHLKFVELAKVYGPIVRIKYGMVNVVVLNDYASVKKWLTHTAFHSRLRNVFHNNTGLLGIGTLNGEAWRTNRRLCLGILRDNGWKQAVMEEQTKEELQYFCGKLSEYREKPVPIKQLAMTSIANGIMKILMGVSYPFGDPRRTLLDRYMAQAKGSRSTKKCSTNTPASTSHDAFLKETCEYRKAPDSHISVKYAAGHVLALLSAGTNPVSSSIVWHLLNCADKPGLQNKIREEIDRVIGQQRMPAWEDRYNMPFTMACIWETYRWRTMNPIGIPRG</sequence>
<evidence type="ECO:0000313" key="1">
    <source>
        <dbReference type="EMBL" id="KAG0433009.1"/>
    </source>
</evidence>
<comment type="caution">
    <text evidence="1">The sequence shown here is derived from an EMBL/GenBank/DDBJ whole genome shotgun (WGS) entry which is preliminary data.</text>
</comment>
<name>A0AC60QHY1_IXOPE</name>
<gene>
    <name evidence="1" type="ORF">HPB47_020311</name>
</gene>
<reference evidence="1 2" key="1">
    <citation type="journal article" date="2020" name="Cell">
        <title>Large-Scale Comparative Analyses of Tick Genomes Elucidate Their Genetic Diversity and Vector Capacities.</title>
        <authorList>
            <consortium name="Tick Genome and Microbiome Consortium (TIGMIC)"/>
            <person name="Jia N."/>
            <person name="Wang J."/>
            <person name="Shi W."/>
            <person name="Du L."/>
            <person name="Sun Y."/>
            <person name="Zhan W."/>
            <person name="Jiang J.F."/>
            <person name="Wang Q."/>
            <person name="Zhang B."/>
            <person name="Ji P."/>
            <person name="Bell-Sakyi L."/>
            <person name="Cui X.M."/>
            <person name="Yuan T.T."/>
            <person name="Jiang B.G."/>
            <person name="Yang W.F."/>
            <person name="Lam T.T."/>
            <person name="Chang Q.C."/>
            <person name="Ding S.J."/>
            <person name="Wang X.J."/>
            <person name="Zhu J.G."/>
            <person name="Ruan X.D."/>
            <person name="Zhao L."/>
            <person name="Wei J.T."/>
            <person name="Ye R.Z."/>
            <person name="Que T.C."/>
            <person name="Du C.H."/>
            <person name="Zhou Y.H."/>
            <person name="Cheng J.X."/>
            <person name="Dai P.F."/>
            <person name="Guo W.B."/>
            <person name="Han X.H."/>
            <person name="Huang E.J."/>
            <person name="Li L.F."/>
            <person name="Wei W."/>
            <person name="Gao Y.C."/>
            <person name="Liu J.Z."/>
            <person name="Shao H.Z."/>
            <person name="Wang X."/>
            <person name="Wang C.C."/>
            <person name="Yang T.C."/>
            <person name="Huo Q.B."/>
            <person name="Li W."/>
            <person name="Chen H.Y."/>
            <person name="Chen S.E."/>
            <person name="Zhou L.G."/>
            <person name="Ni X.B."/>
            <person name="Tian J.H."/>
            <person name="Sheng Y."/>
            <person name="Liu T."/>
            <person name="Pan Y.S."/>
            <person name="Xia L.Y."/>
            <person name="Li J."/>
            <person name="Zhao F."/>
            <person name="Cao W.C."/>
        </authorList>
    </citation>
    <scope>NUCLEOTIDE SEQUENCE [LARGE SCALE GENOMIC DNA]</scope>
    <source>
        <strain evidence="1">Iper-2018</strain>
    </source>
</reference>
<protein>
    <submittedName>
        <fullName evidence="1">Uncharacterized protein</fullName>
    </submittedName>
</protein>
<dbReference type="EMBL" id="JABSTQ010009094">
    <property type="protein sequence ID" value="KAG0433009.1"/>
    <property type="molecule type" value="Genomic_DNA"/>
</dbReference>
<dbReference type="Proteomes" id="UP000805193">
    <property type="component" value="Unassembled WGS sequence"/>
</dbReference>